<dbReference type="AlphaFoldDB" id="A0A7Z1AZD7"/>
<dbReference type="SUPFAM" id="SSF160582">
    <property type="entry name" value="MbtH-like"/>
    <property type="match status" value="1"/>
</dbReference>
<dbReference type="Proteomes" id="UP000185696">
    <property type="component" value="Unassembled WGS sequence"/>
</dbReference>
<accession>A0A7Z1AZD7</accession>
<dbReference type="OrthoDB" id="7584480at2"/>
<proteinExistence type="predicted"/>
<dbReference type="GO" id="GO:0005829">
    <property type="term" value="C:cytosol"/>
    <property type="evidence" value="ECO:0007669"/>
    <property type="project" value="TreeGrafter"/>
</dbReference>
<evidence type="ECO:0000259" key="1">
    <source>
        <dbReference type="SMART" id="SM00923"/>
    </source>
</evidence>
<evidence type="ECO:0000313" key="2">
    <source>
        <dbReference type="EMBL" id="OLF11717.1"/>
    </source>
</evidence>
<dbReference type="GO" id="GO:0019290">
    <property type="term" value="P:siderophore biosynthetic process"/>
    <property type="evidence" value="ECO:0007669"/>
    <property type="project" value="TreeGrafter"/>
</dbReference>
<evidence type="ECO:0000313" key="3">
    <source>
        <dbReference type="Proteomes" id="UP000185696"/>
    </source>
</evidence>
<dbReference type="EMBL" id="MSIF01000004">
    <property type="protein sequence ID" value="OLF11717.1"/>
    <property type="molecule type" value="Genomic_DNA"/>
</dbReference>
<dbReference type="InterPro" id="IPR038020">
    <property type="entry name" value="MbtH-like_sf"/>
</dbReference>
<keyword evidence="3" id="KW-1185">Reference proteome</keyword>
<dbReference type="Gene3D" id="3.90.820.10">
    <property type="entry name" value="Structural Genomics, Unknown Function 30-nov-00 1gh9 Mol_id"/>
    <property type="match status" value="1"/>
</dbReference>
<dbReference type="Pfam" id="PF03621">
    <property type="entry name" value="MbtH"/>
    <property type="match status" value="1"/>
</dbReference>
<dbReference type="InterPro" id="IPR037407">
    <property type="entry name" value="MLP_fam"/>
</dbReference>
<comment type="caution">
    <text evidence="2">The sequence shown here is derived from an EMBL/GenBank/DDBJ whole genome shotgun (WGS) entry which is preliminary data.</text>
</comment>
<reference evidence="2 3" key="1">
    <citation type="submission" date="2016-12" db="EMBL/GenBank/DDBJ databases">
        <title>The draft genome sequence of Actinophytocola xinjiangensis.</title>
        <authorList>
            <person name="Wang W."/>
            <person name="Yuan L."/>
        </authorList>
    </citation>
    <scope>NUCLEOTIDE SEQUENCE [LARGE SCALE GENOMIC DNA]</scope>
    <source>
        <strain evidence="2 3">CGMCC 4.4663</strain>
    </source>
</reference>
<feature type="domain" description="MbtH-like" evidence="1">
    <location>
        <begin position="3"/>
        <end position="53"/>
    </location>
</feature>
<gene>
    <name evidence="2" type="ORF">BLA60_12405</name>
</gene>
<dbReference type="PANTHER" id="PTHR38444:SF1">
    <property type="entry name" value="ENTEROBACTIN BIOSYNTHESIS PROTEIN YBDZ"/>
    <property type="match status" value="1"/>
</dbReference>
<name>A0A7Z1AZD7_9PSEU</name>
<dbReference type="PANTHER" id="PTHR38444">
    <property type="entry name" value="ENTEROBACTIN BIOSYNTHESIS PROTEIN YBDZ"/>
    <property type="match status" value="1"/>
</dbReference>
<dbReference type="InterPro" id="IPR005153">
    <property type="entry name" value="MbtH-like_dom"/>
</dbReference>
<dbReference type="RefSeq" id="WP_075132951.1">
    <property type="nucleotide sequence ID" value="NZ_MSIF01000004.1"/>
</dbReference>
<organism evidence="2 3">
    <name type="scientific">Actinophytocola xinjiangensis</name>
    <dbReference type="NCBI Taxonomy" id="485602"/>
    <lineage>
        <taxon>Bacteria</taxon>
        <taxon>Bacillati</taxon>
        <taxon>Actinomycetota</taxon>
        <taxon>Actinomycetes</taxon>
        <taxon>Pseudonocardiales</taxon>
        <taxon>Pseudonocardiaceae</taxon>
    </lineage>
</organism>
<dbReference type="SMART" id="SM00923">
    <property type="entry name" value="MbtH"/>
    <property type="match status" value="1"/>
</dbReference>
<protein>
    <submittedName>
        <fullName evidence="2">MbtH family protein</fullName>
    </submittedName>
</protein>
<sequence>MTNPFDNPDGVFLVVVNDENQHALWPSFAEVPAGWRTAHGPAGRDECLDYVEKHWTDMRPASLVRRMSRVDG</sequence>